<evidence type="ECO:0000313" key="2">
    <source>
        <dbReference type="Proteomes" id="UP000053038"/>
    </source>
</evidence>
<comment type="caution">
    <text evidence="1">The sequence shown here is derived from an EMBL/GenBank/DDBJ whole genome shotgun (WGS) entry which is preliminary data.</text>
</comment>
<organism evidence="1 2">
    <name type="scientific">Pectobacterium fontis</name>
    <dbReference type="NCBI Taxonomy" id="2558042"/>
    <lineage>
        <taxon>Bacteria</taxon>
        <taxon>Pseudomonadati</taxon>
        <taxon>Pseudomonadota</taxon>
        <taxon>Gammaproteobacteria</taxon>
        <taxon>Enterobacterales</taxon>
        <taxon>Pectobacteriaceae</taxon>
        <taxon>Pectobacterium</taxon>
    </lineage>
</organism>
<gene>
    <name evidence="1" type="ORF">OI69_18515</name>
</gene>
<protein>
    <recommendedName>
        <fullName evidence="3">Apea-like HEPN domain-containing protein</fullName>
    </recommendedName>
</protein>
<name>A0A7V8L3S9_9GAMM</name>
<evidence type="ECO:0008006" key="3">
    <source>
        <dbReference type="Google" id="ProtNLM"/>
    </source>
</evidence>
<dbReference type="EMBL" id="JSXC01000076">
    <property type="protein sequence ID" value="KHN49235.1"/>
    <property type="molecule type" value="Genomic_DNA"/>
</dbReference>
<dbReference type="Proteomes" id="UP000053038">
    <property type="component" value="Unassembled WGS sequence"/>
</dbReference>
<proteinExistence type="predicted"/>
<evidence type="ECO:0000313" key="1">
    <source>
        <dbReference type="EMBL" id="KHN49235.1"/>
    </source>
</evidence>
<accession>A0A7V8L3S9</accession>
<dbReference type="RefSeq" id="WP_039354062.1">
    <property type="nucleotide sequence ID" value="NZ_JSXC01000076.1"/>
</dbReference>
<reference evidence="1 2" key="1">
    <citation type="submission" date="2014-10" db="EMBL/GenBank/DDBJ databases">
        <title>Genome sequence of Pectobacterium carotovorum M022.</title>
        <authorList>
            <person name="Chan K.-G."/>
            <person name="Tan W.-S."/>
        </authorList>
    </citation>
    <scope>NUCLEOTIDE SEQUENCE [LARGE SCALE GENOMIC DNA]</scope>
    <source>
        <strain evidence="1 2">M022</strain>
    </source>
</reference>
<sequence>MKINVDVKNKIIKLDSQEIKIPDIVVEALSNSDNLTSDIHKELNKFLKELNIKRIGFNGLTVGDYYEFIFKVDGDGFLDSHNGKYEVITQIDNIPIRIGSLSNFAILVICCKNPFLKDDYVNNNMYHYISISFSCKPSKLVSLIQCSKFLVNRTLSHGNSFITPDDIFKPYDSTDEDSSEDDVMFRPSLTETIENLQNLKNEKIYCGNESKLYELISQSYEVEEEYRFIPYFKILEHLSRKQKILRNESKISKYLSGMSIDFKNQVVNDTHCELEYDKVIEYMRCLRNMIVHPNKKPSSKITVYPIKKMISFQKVLISKITKISL</sequence>
<keyword evidence="2" id="KW-1185">Reference proteome</keyword>
<dbReference type="AlphaFoldDB" id="A0A7V8L3S9"/>
<dbReference type="OrthoDB" id="9889091at2"/>